<keyword evidence="2" id="KW-1185">Reference proteome</keyword>
<dbReference type="EMBL" id="ML122253">
    <property type="protein sequence ID" value="RPD64600.1"/>
    <property type="molecule type" value="Genomic_DNA"/>
</dbReference>
<sequence length="164" mass="18356">MGDGGECGQWLQRARSHHPVSQRHGDSLPYSLDVCICRTPHAARVPIHRRCAGRVVRPWVEEALGIGEAPSIESIAMPSGPHCGRACGVTMRTCHRRTSRSRHTHSRVHCAPRALPRRELLPLWPDHWHLAPGTTHFHIVRTSASLMWPSDFAIAGVQTFTYID</sequence>
<accession>A0A5C2SLW1</accession>
<evidence type="ECO:0000313" key="1">
    <source>
        <dbReference type="EMBL" id="RPD64600.1"/>
    </source>
</evidence>
<dbReference type="Proteomes" id="UP000313359">
    <property type="component" value="Unassembled WGS sequence"/>
</dbReference>
<protein>
    <submittedName>
        <fullName evidence="1">Uncharacterized protein</fullName>
    </submittedName>
</protein>
<name>A0A5C2SLW1_9APHY</name>
<reference evidence="1" key="1">
    <citation type="journal article" date="2018" name="Genome Biol. Evol.">
        <title>Genomics and development of Lentinus tigrinus, a white-rot wood-decaying mushroom with dimorphic fruiting bodies.</title>
        <authorList>
            <person name="Wu B."/>
            <person name="Xu Z."/>
            <person name="Knudson A."/>
            <person name="Carlson A."/>
            <person name="Chen N."/>
            <person name="Kovaka S."/>
            <person name="LaButti K."/>
            <person name="Lipzen A."/>
            <person name="Pennachio C."/>
            <person name="Riley R."/>
            <person name="Schakwitz W."/>
            <person name="Umezawa K."/>
            <person name="Ohm R.A."/>
            <person name="Grigoriev I.V."/>
            <person name="Nagy L.G."/>
            <person name="Gibbons J."/>
            <person name="Hibbett D."/>
        </authorList>
    </citation>
    <scope>NUCLEOTIDE SEQUENCE [LARGE SCALE GENOMIC DNA]</scope>
    <source>
        <strain evidence="1">ALCF2SS1-6</strain>
    </source>
</reference>
<organism evidence="1 2">
    <name type="scientific">Lentinus tigrinus ALCF2SS1-6</name>
    <dbReference type="NCBI Taxonomy" id="1328759"/>
    <lineage>
        <taxon>Eukaryota</taxon>
        <taxon>Fungi</taxon>
        <taxon>Dikarya</taxon>
        <taxon>Basidiomycota</taxon>
        <taxon>Agaricomycotina</taxon>
        <taxon>Agaricomycetes</taxon>
        <taxon>Polyporales</taxon>
        <taxon>Polyporaceae</taxon>
        <taxon>Lentinus</taxon>
    </lineage>
</organism>
<proteinExistence type="predicted"/>
<evidence type="ECO:0000313" key="2">
    <source>
        <dbReference type="Proteomes" id="UP000313359"/>
    </source>
</evidence>
<dbReference type="AlphaFoldDB" id="A0A5C2SLW1"/>
<gene>
    <name evidence="1" type="ORF">L227DRAFT_262129</name>
</gene>